<dbReference type="Proteomes" id="UP000024635">
    <property type="component" value="Unassembled WGS sequence"/>
</dbReference>
<organism evidence="1 2">
    <name type="scientific">Ancylostoma ceylanicum</name>
    <dbReference type="NCBI Taxonomy" id="53326"/>
    <lineage>
        <taxon>Eukaryota</taxon>
        <taxon>Metazoa</taxon>
        <taxon>Ecdysozoa</taxon>
        <taxon>Nematoda</taxon>
        <taxon>Chromadorea</taxon>
        <taxon>Rhabditida</taxon>
        <taxon>Rhabditina</taxon>
        <taxon>Rhabditomorpha</taxon>
        <taxon>Strongyloidea</taxon>
        <taxon>Ancylostomatidae</taxon>
        <taxon>Ancylostomatinae</taxon>
        <taxon>Ancylostoma</taxon>
    </lineage>
</organism>
<gene>
    <name evidence="1" type="primary">Acey_s0009.g407</name>
    <name evidence="1" type="ORF">Y032_0009g407</name>
</gene>
<reference evidence="2" key="1">
    <citation type="journal article" date="2015" name="Nat. Genet.">
        <title>The genome and transcriptome of the zoonotic hookworm Ancylostoma ceylanicum identify infection-specific gene families.</title>
        <authorList>
            <person name="Schwarz E.M."/>
            <person name="Hu Y."/>
            <person name="Antoshechkin I."/>
            <person name="Miller M.M."/>
            <person name="Sternberg P.W."/>
            <person name="Aroian R.V."/>
        </authorList>
    </citation>
    <scope>NUCLEOTIDE SEQUENCE</scope>
    <source>
        <strain evidence="2">HY135</strain>
    </source>
</reference>
<keyword evidence="2" id="KW-1185">Reference proteome</keyword>
<dbReference type="EMBL" id="JARK01001345">
    <property type="protein sequence ID" value="EYC26888.1"/>
    <property type="molecule type" value="Genomic_DNA"/>
</dbReference>
<accession>A0A016VJE6</accession>
<sequence length="69" mass="8141">MSWKSVSWNYGFLRRNLNSQDILRTDFIGTWQVVEKCPCGHFPANFSGKRRSNIRKKDEIHNATLWGEL</sequence>
<comment type="caution">
    <text evidence="1">The sequence shown here is derived from an EMBL/GenBank/DDBJ whole genome shotgun (WGS) entry which is preliminary data.</text>
</comment>
<proteinExistence type="predicted"/>
<evidence type="ECO:0000313" key="1">
    <source>
        <dbReference type="EMBL" id="EYC26888.1"/>
    </source>
</evidence>
<evidence type="ECO:0000313" key="2">
    <source>
        <dbReference type="Proteomes" id="UP000024635"/>
    </source>
</evidence>
<dbReference type="AlphaFoldDB" id="A0A016VJE6"/>
<protein>
    <submittedName>
        <fullName evidence="1">Uncharacterized protein</fullName>
    </submittedName>
</protein>
<name>A0A016VJE6_9BILA</name>